<dbReference type="Proteomes" id="UP000237752">
    <property type="component" value="Unassembled WGS sequence"/>
</dbReference>
<name>A0A2T1A4V3_9ACTN</name>
<evidence type="ECO:0000313" key="4">
    <source>
        <dbReference type="Proteomes" id="UP000237752"/>
    </source>
</evidence>
<sequence>MRGASRVTMSLIAATAGTLLGVPAAAAAPAYAAGTDVCTVTDSRIVEGSGLLVRPDGYDIINDSGDQVEVFHLDQECQTTAVSVVAIDPRDTEDLARGPNGLLYVADIGDNNAVRDSVALELVDPADPSLAQIRRFRYPDGAHDAESLFVQSDGRIVIVTKSLTGLSGVYRSSEPVDIAPGATDMPQPLDKVGDLRIDKTDTPGGPVGWLGSRLVTGAAASADDTLIALRTYTDAYIWDLDSPDIAGTLVGKKATVIPLPPSPQGEAIAFAPQTNDIYLFGEGQNATLSVLPVTTTPGDAVASRQVAVGDDARVPARNDVLPYVVIGAILLACAGVLLVAIRLRKPRHGD</sequence>
<dbReference type="EMBL" id="PVUE01000002">
    <property type="protein sequence ID" value="PRZ43633.1"/>
    <property type="molecule type" value="Genomic_DNA"/>
</dbReference>
<gene>
    <name evidence="3" type="ORF">CLV47_102324</name>
</gene>
<evidence type="ECO:0000256" key="1">
    <source>
        <dbReference type="SAM" id="Phobius"/>
    </source>
</evidence>
<evidence type="ECO:0000256" key="2">
    <source>
        <dbReference type="SAM" id="SignalP"/>
    </source>
</evidence>
<evidence type="ECO:0000313" key="3">
    <source>
        <dbReference type="EMBL" id="PRZ43633.1"/>
    </source>
</evidence>
<keyword evidence="2" id="KW-0732">Signal</keyword>
<dbReference type="SUPFAM" id="SSF63829">
    <property type="entry name" value="Calcium-dependent phosphotriesterase"/>
    <property type="match status" value="1"/>
</dbReference>
<feature type="signal peptide" evidence="2">
    <location>
        <begin position="1"/>
        <end position="32"/>
    </location>
</feature>
<keyword evidence="1" id="KW-1133">Transmembrane helix</keyword>
<comment type="caution">
    <text evidence="3">The sequence shown here is derived from an EMBL/GenBank/DDBJ whole genome shotgun (WGS) entry which is preliminary data.</text>
</comment>
<accession>A0A2T1A4V3</accession>
<feature type="transmembrane region" description="Helical" evidence="1">
    <location>
        <begin position="320"/>
        <end position="341"/>
    </location>
</feature>
<reference evidence="3 4" key="1">
    <citation type="submission" date="2018-03" db="EMBL/GenBank/DDBJ databases">
        <title>Genomic Encyclopedia of Archaeal and Bacterial Type Strains, Phase II (KMG-II): from individual species to whole genera.</title>
        <authorList>
            <person name="Goeker M."/>
        </authorList>
    </citation>
    <scope>NUCLEOTIDE SEQUENCE [LARGE SCALE GENOMIC DNA]</scope>
    <source>
        <strain evidence="3 4">DSM 100065</strain>
    </source>
</reference>
<dbReference type="AlphaFoldDB" id="A0A2T1A4V3"/>
<proteinExistence type="predicted"/>
<organism evidence="3 4">
    <name type="scientific">Antricoccus suffuscus</name>
    <dbReference type="NCBI Taxonomy" id="1629062"/>
    <lineage>
        <taxon>Bacteria</taxon>
        <taxon>Bacillati</taxon>
        <taxon>Actinomycetota</taxon>
        <taxon>Actinomycetes</taxon>
        <taxon>Geodermatophilales</taxon>
        <taxon>Antricoccaceae</taxon>
        <taxon>Antricoccus</taxon>
    </lineage>
</organism>
<keyword evidence="1" id="KW-0812">Transmembrane</keyword>
<protein>
    <submittedName>
        <fullName evidence="3">Uncharacterized protein</fullName>
    </submittedName>
</protein>
<feature type="chain" id="PRO_5039047186" evidence="2">
    <location>
        <begin position="33"/>
        <end position="350"/>
    </location>
</feature>
<keyword evidence="4" id="KW-1185">Reference proteome</keyword>
<keyword evidence="1" id="KW-0472">Membrane</keyword>